<evidence type="ECO:0000256" key="7">
    <source>
        <dbReference type="ARBA" id="ARBA00023136"/>
    </source>
</evidence>
<dbReference type="SUPFAM" id="SSF109998">
    <property type="entry name" value="Triger factor/SurA peptide-binding domain-like"/>
    <property type="match status" value="1"/>
</dbReference>
<keyword evidence="6 14" id="KW-1133">Transmembrane helix</keyword>
<dbReference type="Proteomes" id="UP001499910">
    <property type="component" value="Unassembled WGS sequence"/>
</dbReference>
<dbReference type="SUPFAM" id="SSF54534">
    <property type="entry name" value="FKBP-like"/>
    <property type="match status" value="1"/>
</dbReference>
<dbReference type="InterPro" id="IPR000297">
    <property type="entry name" value="PPIase_PpiC"/>
</dbReference>
<evidence type="ECO:0000313" key="17">
    <source>
        <dbReference type="Proteomes" id="UP001499910"/>
    </source>
</evidence>
<reference evidence="17" key="1">
    <citation type="journal article" date="2019" name="Int. J. Syst. Evol. Microbiol.">
        <title>The Global Catalogue of Microorganisms (GCM) 10K type strain sequencing project: providing services to taxonomists for standard genome sequencing and annotation.</title>
        <authorList>
            <consortium name="The Broad Institute Genomics Platform"/>
            <consortium name="The Broad Institute Genome Sequencing Center for Infectious Disease"/>
            <person name="Wu L."/>
            <person name="Ma J."/>
        </authorList>
    </citation>
    <scope>NUCLEOTIDE SEQUENCE [LARGE SCALE GENOMIC DNA]</scope>
    <source>
        <strain evidence="17">JCM 18015</strain>
    </source>
</reference>
<dbReference type="Gene3D" id="1.10.4030.10">
    <property type="entry name" value="Porin chaperone SurA, peptide-binding domain"/>
    <property type="match status" value="1"/>
</dbReference>
<evidence type="ECO:0000256" key="6">
    <source>
        <dbReference type="ARBA" id="ARBA00022989"/>
    </source>
</evidence>
<evidence type="ECO:0000313" key="16">
    <source>
        <dbReference type="EMBL" id="GAA5068594.1"/>
    </source>
</evidence>
<gene>
    <name evidence="16" type="ORF">GCM10023209_09380</name>
</gene>
<dbReference type="PANTHER" id="PTHR47529:SF1">
    <property type="entry name" value="PERIPLASMIC CHAPERONE PPID"/>
    <property type="match status" value="1"/>
</dbReference>
<dbReference type="Pfam" id="PF13624">
    <property type="entry name" value="SurA_N_3"/>
    <property type="match status" value="1"/>
</dbReference>
<keyword evidence="8" id="KW-0143">Chaperone</keyword>
<name>A0ABP9L361_9RHOB</name>
<keyword evidence="7 14" id="KW-0472">Membrane</keyword>
<dbReference type="InterPro" id="IPR046357">
    <property type="entry name" value="PPIase_dom_sf"/>
</dbReference>
<evidence type="ECO:0000256" key="9">
    <source>
        <dbReference type="ARBA" id="ARBA00030642"/>
    </source>
</evidence>
<evidence type="ECO:0000256" key="2">
    <source>
        <dbReference type="ARBA" id="ARBA00018370"/>
    </source>
</evidence>
<evidence type="ECO:0000256" key="5">
    <source>
        <dbReference type="ARBA" id="ARBA00022692"/>
    </source>
</evidence>
<keyword evidence="4" id="KW-0997">Cell inner membrane</keyword>
<evidence type="ECO:0000256" key="4">
    <source>
        <dbReference type="ARBA" id="ARBA00022519"/>
    </source>
</evidence>
<evidence type="ECO:0000256" key="3">
    <source>
        <dbReference type="ARBA" id="ARBA00022475"/>
    </source>
</evidence>
<keyword evidence="5 14" id="KW-0812">Transmembrane</keyword>
<proteinExistence type="inferred from homology"/>
<evidence type="ECO:0000256" key="10">
    <source>
        <dbReference type="ARBA" id="ARBA00031484"/>
    </source>
</evidence>
<organism evidence="16 17">
    <name type="scientific">[Roseibacterium] beibuensis</name>
    <dbReference type="NCBI Taxonomy" id="1193142"/>
    <lineage>
        <taxon>Bacteria</taxon>
        <taxon>Pseudomonadati</taxon>
        <taxon>Pseudomonadota</taxon>
        <taxon>Alphaproteobacteria</taxon>
        <taxon>Rhodobacterales</taxon>
        <taxon>Roseobacteraceae</taxon>
        <taxon>Roseicyclus</taxon>
    </lineage>
</organism>
<sequence>MAKSAVKKASNVFVWIILGLLMIGLAGFGIGSFGGSATRVGQVGDVEITANDYARALQNEIRARIAETGEPVNLADLRAQGIDTAVLQAMVARAALSNAAMEMGLSVGDEEVARQITEIDAFAGVDGEFDRESYEFVLSQQGLDPAEFEEDVREDTARSILQMAVVGGLSAPAVYAETLVAFQGETRDFSILSVTEGDLADGLPEPTDAELAAYYDENPERFIRPQAKAITYAWITPEQIMDDVEVDEDTLRTLYDERIELYVQPERRLLERLVFGTEEAAQEAVDAIAAGETDFDTLVAERELTLEDVDVGEVAEGDLPAAAAEVIFNDTESEILGPLPSTLGPAIYRVNAVLQATEVPFEEARDDLRQELAEDAARREIDDMREMIDDELASGATLEELANLTAMTLGQIEYVATSEDDIAAYDAFRDAADAVREGDFPELLDLSDGGLFALRLDEVIPPSLPPLDEIEDEVSAAWRATALRAAVAERASDLVTELAEGAALEDLGDVTEERLIRRQDFVPGMPPTMVAQAFQLDEPGDIVMVPAAEAAHIVRLDAINPAARDAPDTSILLQILSQTVTQSLAQDIFESYGQALEVQAGIELDQGVINAVHATFP</sequence>
<dbReference type="InterPro" id="IPR052029">
    <property type="entry name" value="PpiD_chaperone"/>
</dbReference>
<evidence type="ECO:0000259" key="15">
    <source>
        <dbReference type="Pfam" id="PF13145"/>
    </source>
</evidence>
<keyword evidence="3" id="KW-1003">Cell membrane</keyword>
<protein>
    <recommendedName>
        <fullName evidence="2">Parvulin-like PPIase</fullName>
    </recommendedName>
    <alternativeName>
        <fullName evidence="9">Peptidyl-prolyl cis-trans isomerase plp</fullName>
    </alternativeName>
    <alternativeName>
        <fullName evidence="12">Periplasmic chaperone PpiD</fullName>
    </alternativeName>
    <alternativeName>
        <fullName evidence="13">Periplasmic folding chaperone</fullName>
    </alternativeName>
    <alternativeName>
        <fullName evidence="10">Rotamase plp</fullName>
    </alternativeName>
</protein>
<dbReference type="Gene3D" id="3.10.50.40">
    <property type="match status" value="1"/>
</dbReference>
<evidence type="ECO:0000256" key="11">
    <source>
        <dbReference type="ARBA" id="ARBA00038408"/>
    </source>
</evidence>
<evidence type="ECO:0000256" key="14">
    <source>
        <dbReference type="SAM" id="Phobius"/>
    </source>
</evidence>
<dbReference type="PANTHER" id="PTHR47529">
    <property type="entry name" value="PEPTIDYL-PROLYL CIS-TRANS ISOMERASE D"/>
    <property type="match status" value="1"/>
</dbReference>
<comment type="caution">
    <text evidence="16">The sequence shown here is derived from an EMBL/GenBank/DDBJ whole genome shotgun (WGS) entry which is preliminary data.</text>
</comment>
<keyword evidence="17" id="KW-1185">Reference proteome</keyword>
<feature type="domain" description="PpiC" evidence="15">
    <location>
        <begin position="246"/>
        <end position="366"/>
    </location>
</feature>
<evidence type="ECO:0000256" key="13">
    <source>
        <dbReference type="ARBA" id="ARBA00042775"/>
    </source>
</evidence>
<dbReference type="EMBL" id="BAABHW010000001">
    <property type="protein sequence ID" value="GAA5068594.1"/>
    <property type="molecule type" value="Genomic_DNA"/>
</dbReference>
<evidence type="ECO:0000256" key="1">
    <source>
        <dbReference type="ARBA" id="ARBA00004382"/>
    </source>
</evidence>
<feature type="transmembrane region" description="Helical" evidence="14">
    <location>
        <begin position="12"/>
        <end position="33"/>
    </location>
</feature>
<accession>A0ABP9L361</accession>
<dbReference type="GO" id="GO:0016853">
    <property type="term" value="F:isomerase activity"/>
    <property type="evidence" value="ECO:0007669"/>
    <property type="project" value="UniProtKB-KW"/>
</dbReference>
<evidence type="ECO:0000256" key="12">
    <source>
        <dbReference type="ARBA" id="ARBA00040743"/>
    </source>
</evidence>
<comment type="subcellular location">
    <subcellularLocation>
        <location evidence="1">Cell inner membrane</location>
        <topology evidence="1">Single-pass type II membrane protein</topology>
        <orientation evidence="1">Periplasmic side</orientation>
    </subcellularLocation>
</comment>
<keyword evidence="16" id="KW-0413">Isomerase</keyword>
<dbReference type="InterPro" id="IPR027304">
    <property type="entry name" value="Trigger_fact/SurA_dom_sf"/>
</dbReference>
<dbReference type="RefSeq" id="WP_259546393.1">
    <property type="nucleotide sequence ID" value="NZ_BAABHW010000001.1"/>
</dbReference>
<dbReference type="Pfam" id="PF13145">
    <property type="entry name" value="Rotamase_2"/>
    <property type="match status" value="1"/>
</dbReference>
<evidence type="ECO:0000256" key="8">
    <source>
        <dbReference type="ARBA" id="ARBA00023186"/>
    </source>
</evidence>
<comment type="similarity">
    <text evidence="11">Belongs to the PpiD chaperone family.</text>
</comment>